<dbReference type="RefSeq" id="XP_019614957.1">
    <property type="nucleotide sequence ID" value="XM_019759398.1"/>
</dbReference>
<organism evidence="4 5">
    <name type="scientific">Branchiostoma belcheri</name>
    <name type="common">Amphioxus</name>
    <dbReference type="NCBI Taxonomy" id="7741"/>
    <lineage>
        <taxon>Eukaryota</taxon>
        <taxon>Metazoa</taxon>
        <taxon>Chordata</taxon>
        <taxon>Cephalochordata</taxon>
        <taxon>Leptocardii</taxon>
        <taxon>Amphioxiformes</taxon>
        <taxon>Branchiostomatidae</taxon>
        <taxon>Branchiostoma</taxon>
    </lineage>
</organism>
<keyword evidence="4" id="KW-1185">Reference proteome</keyword>
<dbReference type="Pfam" id="PF24681">
    <property type="entry name" value="Kelch_KLHDC2_KLHL20_DRC7"/>
    <property type="match status" value="1"/>
</dbReference>
<dbReference type="InterPro" id="IPR011705">
    <property type="entry name" value="BACK"/>
</dbReference>
<name>A0A6P4Y836_BRABE</name>
<proteinExistence type="predicted"/>
<evidence type="ECO:0000256" key="2">
    <source>
        <dbReference type="ARBA" id="ARBA00022737"/>
    </source>
</evidence>
<dbReference type="AlphaFoldDB" id="A0A6P4Y836"/>
<gene>
    <name evidence="5" type="primary">LOC109462790</name>
</gene>
<evidence type="ECO:0000259" key="3">
    <source>
        <dbReference type="PROSITE" id="PS50097"/>
    </source>
</evidence>
<evidence type="ECO:0000256" key="1">
    <source>
        <dbReference type="ARBA" id="ARBA00022441"/>
    </source>
</evidence>
<dbReference type="Pfam" id="PF07707">
    <property type="entry name" value="BACK"/>
    <property type="match status" value="1"/>
</dbReference>
<evidence type="ECO:0000313" key="5">
    <source>
        <dbReference type="RefSeq" id="XP_019614957.1"/>
    </source>
</evidence>
<feature type="domain" description="BTB" evidence="3">
    <location>
        <begin position="28"/>
        <end position="95"/>
    </location>
</feature>
<evidence type="ECO:0000313" key="4">
    <source>
        <dbReference type="Proteomes" id="UP000515135"/>
    </source>
</evidence>
<dbReference type="SUPFAM" id="SSF54695">
    <property type="entry name" value="POZ domain"/>
    <property type="match status" value="1"/>
</dbReference>
<dbReference type="PANTHER" id="PTHR45632:SF5">
    <property type="entry name" value="KELCH-LIKE PROTEIN 22"/>
    <property type="match status" value="1"/>
</dbReference>
<dbReference type="SMART" id="SM00612">
    <property type="entry name" value="Kelch"/>
    <property type="match status" value="4"/>
</dbReference>
<dbReference type="InterPro" id="IPR006652">
    <property type="entry name" value="Kelch_1"/>
</dbReference>
<dbReference type="PROSITE" id="PS50097">
    <property type="entry name" value="BTB"/>
    <property type="match status" value="1"/>
</dbReference>
<keyword evidence="1" id="KW-0880">Kelch repeat</keyword>
<dbReference type="InterPro" id="IPR015915">
    <property type="entry name" value="Kelch-typ_b-propeller"/>
</dbReference>
<dbReference type="KEGG" id="bbel:109462790"/>
<dbReference type="InterPro" id="IPR000210">
    <property type="entry name" value="BTB/POZ_dom"/>
</dbReference>
<dbReference type="Gene3D" id="1.25.40.420">
    <property type="match status" value="1"/>
</dbReference>
<dbReference type="Proteomes" id="UP000515135">
    <property type="component" value="Unplaced"/>
</dbReference>
<dbReference type="InterPro" id="IPR011333">
    <property type="entry name" value="SKP1/BTB/POZ_sf"/>
</dbReference>
<dbReference type="Gene3D" id="2.120.10.80">
    <property type="entry name" value="Kelch-type beta propeller"/>
    <property type="match status" value="1"/>
</dbReference>
<dbReference type="Gene3D" id="3.30.710.10">
    <property type="entry name" value="Potassium Channel Kv1.1, Chain A"/>
    <property type="match status" value="1"/>
</dbReference>
<dbReference type="PANTHER" id="PTHR45632">
    <property type="entry name" value="LD33804P"/>
    <property type="match status" value="1"/>
</dbReference>
<dbReference type="SUPFAM" id="SSF117281">
    <property type="entry name" value="Kelch motif"/>
    <property type="match status" value="1"/>
</dbReference>
<dbReference type="OrthoDB" id="45365at2759"/>
<dbReference type="InterPro" id="IPR017096">
    <property type="entry name" value="BTB-kelch_protein"/>
</dbReference>
<dbReference type="FunFam" id="1.25.40.420:FF:000001">
    <property type="entry name" value="Kelch-like family member 12"/>
    <property type="match status" value="1"/>
</dbReference>
<sequence>MSDIDKSSVHVPALARGLSDMRTADVLTDVTLLVDEQRFSAHRNVLASASPYFYAMFTGGLHEAGQKEIRIHEVDGEVMGLLLDFIYTGTVSLTPDMVQEVKALLQTADLFQTTVLLQACEEWLLKFLTPTNCTSLYFLASAHNCRRLTQAAKWMLGGNFTEVSFGEEFLSLELAQIVELVADDSLEVRVESDVFEAAVRWLEHTGTAGEPADRLLRHVRYYLMDPDYLQNKVRAYSLVKDCPETLKLCEAAVQVRGWEDSAEGTEAYAESLGLTTDLRFGMKGCNTILFLGGDPHKDFPDRSVCMAYNPQTKSQFRLPLPYSSSNACAVVTEDQKLYVGGGNIEDVNAIGHCKPCRLFFVYDAVHNVWLEKASMRDIRTNFAMAAVGKSVYAMGGKNFLVGHIAAVERYDPDANVWHAQRPLPCALSGHTAVTVGEFIYVLGGYARRMVTTSTVRYNPATDTWTELAPMSIARMKAGVAVLDGKIYTVGAWQGQVTMEMFDTEKERWEPGVVLPYNVVSGVGLVALDDRLYLCGAGEGTTRDIYFFSPTDLPWPFGQWCLNERNIVRFDNFACTTGRLHLEGLECIAEGPERNQPRASISAARLNAVVARMSAKPSTSS</sequence>
<reference evidence="5" key="1">
    <citation type="submission" date="2025-08" db="UniProtKB">
        <authorList>
            <consortium name="RefSeq"/>
        </authorList>
    </citation>
    <scope>IDENTIFICATION</scope>
    <source>
        <tissue evidence="5">Gonad</tissue>
    </source>
</reference>
<dbReference type="SMART" id="SM00225">
    <property type="entry name" value="BTB"/>
    <property type="match status" value="1"/>
</dbReference>
<dbReference type="PIRSF" id="PIRSF037037">
    <property type="entry name" value="Kelch-like_protein_gigaxonin"/>
    <property type="match status" value="1"/>
</dbReference>
<dbReference type="SMART" id="SM00875">
    <property type="entry name" value="BACK"/>
    <property type="match status" value="1"/>
</dbReference>
<protein>
    <submittedName>
        <fullName evidence="5">Kelch-like protein diablo</fullName>
    </submittedName>
</protein>
<dbReference type="GeneID" id="109462790"/>
<keyword evidence="2" id="KW-0677">Repeat</keyword>
<accession>A0A6P4Y836</accession>
<dbReference type="Pfam" id="PF00651">
    <property type="entry name" value="BTB"/>
    <property type="match status" value="1"/>
</dbReference>